<dbReference type="HAMAP" id="MF_00161">
    <property type="entry name" value="LspA"/>
    <property type="match status" value="1"/>
</dbReference>
<dbReference type="EC" id="3.4.23.36" evidence="9"/>
<keyword evidence="2 9" id="KW-1003">Cell membrane</keyword>
<evidence type="ECO:0000256" key="7">
    <source>
        <dbReference type="ARBA" id="ARBA00022989"/>
    </source>
</evidence>
<feature type="active site" evidence="9">
    <location>
        <position position="154"/>
    </location>
</feature>
<keyword evidence="7 9" id="KW-1133">Transmembrane helix</keyword>
<comment type="function">
    <text evidence="9">This protein specifically catalyzes the removal of signal peptides from prolipoproteins.</text>
</comment>
<evidence type="ECO:0000256" key="2">
    <source>
        <dbReference type="ARBA" id="ARBA00022475"/>
    </source>
</evidence>
<name>A0A8T7M3L6_9CHLR</name>
<dbReference type="GO" id="GO:0006508">
    <property type="term" value="P:proteolysis"/>
    <property type="evidence" value="ECO:0007669"/>
    <property type="project" value="UniProtKB-KW"/>
</dbReference>
<comment type="similarity">
    <text evidence="1 9 10">Belongs to the peptidase A8 family.</text>
</comment>
<dbReference type="EMBL" id="CP128399">
    <property type="protein sequence ID" value="WJW65666.1"/>
    <property type="molecule type" value="Genomic_DNA"/>
</dbReference>
<dbReference type="Proteomes" id="UP001431572">
    <property type="component" value="Chromosome 1"/>
</dbReference>
<dbReference type="GO" id="GO:0004190">
    <property type="term" value="F:aspartic-type endopeptidase activity"/>
    <property type="evidence" value="ECO:0007669"/>
    <property type="project" value="UniProtKB-UniRule"/>
</dbReference>
<proteinExistence type="inferred from homology"/>
<organism evidence="11 13">
    <name type="scientific">Candidatus Chlorohelix allophototropha</name>
    <dbReference type="NCBI Taxonomy" id="3003348"/>
    <lineage>
        <taxon>Bacteria</taxon>
        <taxon>Bacillati</taxon>
        <taxon>Chloroflexota</taxon>
        <taxon>Chloroflexia</taxon>
        <taxon>Candidatus Chloroheliales</taxon>
        <taxon>Candidatus Chloroheliaceae</taxon>
        <taxon>Candidatus Chlorohelix</taxon>
    </lineage>
</organism>
<accession>A0A8T7M3L6</accession>
<keyword evidence="14" id="KW-1185">Reference proteome</keyword>
<feature type="transmembrane region" description="Helical" evidence="9">
    <location>
        <begin position="108"/>
        <end position="126"/>
    </location>
</feature>
<reference evidence="11 13" key="1">
    <citation type="submission" date="2020-06" db="EMBL/GenBank/DDBJ databases">
        <title>Anoxygenic phototrophic Chloroflexota member uses a Type I reaction center.</title>
        <authorList>
            <person name="Tsuji J.M."/>
            <person name="Shaw N.A."/>
            <person name="Nagashima S."/>
            <person name="Venkiteswaran J."/>
            <person name="Schiff S.L."/>
            <person name="Hanada S."/>
            <person name="Tank M."/>
            <person name="Neufeld J.D."/>
        </authorList>
    </citation>
    <scope>NUCLEOTIDE SEQUENCE [LARGE SCALE GENOMIC DNA]</scope>
    <source>
        <strain evidence="11">L227-S17</strain>
    </source>
</reference>
<keyword evidence="4 9" id="KW-0812">Transmembrane</keyword>
<feature type="transmembrane region" description="Helical" evidence="9">
    <location>
        <begin position="146"/>
        <end position="170"/>
    </location>
</feature>
<evidence type="ECO:0000313" key="12">
    <source>
        <dbReference type="EMBL" id="WJW65666.1"/>
    </source>
</evidence>
<evidence type="ECO:0000313" key="13">
    <source>
        <dbReference type="Proteomes" id="UP000521676"/>
    </source>
</evidence>
<protein>
    <recommendedName>
        <fullName evidence="9">Lipoprotein signal peptidase</fullName>
        <ecNumber evidence="9">3.4.23.36</ecNumber>
    </recommendedName>
    <alternativeName>
        <fullName evidence="9">Prolipoprotein signal peptidase</fullName>
    </alternativeName>
    <alternativeName>
        <fullName evidence="9">Signal peptidase II</fullName>
        <shortName evidence="9">SPase II</shortName>
    </alternativeName>
</protein>
<dbReference type="RefSeq" id="WP_341467554.1">
    <property type="nucleotide sequence ID" value="NZ_CP128399.1"/>
</dbReference>
<dbReference type="PANTHER" id="PTHR33695:SF1">
    <property type="entry name" value="LIPOPROTEIN SIGNAL PEPTIDASE"/>
    <property type="match status" value="1"/>
</dbReference>
<evidence type="ECO:0000313" key="11">
    <source>
        <dbReference type="EMBL" id="NWJ46295.1"/>
    </source>
</evidence>
<comment type="catalytic activity">
    <reaction evidence="9">
        <text>Release of signal peptides from bacterial membrane prolipoproteins. Hydrolyzes -Xaa-Yaa-Zaa-|-(S,diacylglyceryl)Cys-, in which Xaa is hydrophobic (preferably Leu), and Yaa (Ala or Ser) and Zaa (Gly or Ala) have small, neutral side chains.</text>
        <dbReference type="EC" id="3.4.23.36"/>
    </reaction>
</comment>
<keyword evidence="6 9" id="KW-0378">Hydrolase</keyword>
<comment type="pathway">
    <text evidence="9">Protein modification; lipoprotein biosynthesis (signal peptide cleavage).</text>
</comment>
<feature type="active site" evidence="9">
    <location>
        <position position="137"/>
    </location>
</feature>
<reference evidence="12" key="2">
    <citation type="journal article" date="2024" name="Nature">
        <title>Anoxygenic phototroph of the Chloroflexota uses a type I reaction centre.</title>
        <authorList>
            <person name="Tsuji J.M."/>
            <person name="Shaw N.A."/>
            <person name="Nagashima S."/>
            <person name="Venkiteswaran J.J."/>
            <person name="Schiff S.L."/>
            <person name="Watanabe T."/>
            <person name="Fukui M."/>
            <person name="Hanada S."/>
            <person name="Tank M."/>
            <person name="Neufeld J.D."/>
        </authorList>
    </citation>
    <scope>NUCLEOTIDE SEQUENCE</scope>
    <source>
        <strain evidence="12">L227-S17</strain>
    </source>
</reference>
<dbReference type="Proteomes" id="UP000521676">
    <property type="component" value="Unassembled WGS sequence"/>
</dbReference>
<evidence type="ECO:0000256" key="3">
    <source>
        <dbReference type="ARBA" id="ARBA00022670"/>
    </source>
</evidence>
<feature type="transmembrane region" description="Helical" evidence="9">
    <location>
        <begin position="20"/>
        <end position="39"/>
    </location>
</feature>
<evidence type="ECO:0000256" key="6">
    <source>
        <dbReference type="ARBA" id="ARBA00022801"/>
    </source>
</evidence>
<evidence type="ECO:0000256" key="1">
    <source>
        <dbReference type="ARBA" id="ARBA00006139"/>
    </source>
</evidence>
<evidence type="ECO:0000256" key="8">
    <source>
        <dbReference type="ARBA" id="ARBA00023136"/>
    </source>
</evidence>
<gene>
    <name evidence="9 11" type="primary">lspA</name>
    <name evidence="11" type="ORF">HXX08_10500</name>
    <name evidence="12" type="ORF">OZ401_001444</name>
</gene>
<dbReference type="Pfam" id="PF01252">
    <property type="entry name" value="Peptidase_A8"/>
    <property type="match status" value="1"/>
</dbReference>
<feature type="transmembrane region" description="Helical" evidence="9">
    <location>
        <begin position="83"/>
        <end position="101"/>
    </location>
</feature>
<keyword evidence="3 9" id="KW-0645">Protease</keyword>
<evidence type="ECO:0000256" key="10">
    <source>
        <dbReference type="RuleBase" id="RU004181"/>
    </source>
</evidence>
<comment type="subcellular location">
    <subcellularLocation>
        <location evidence="9">Cell membrane</location>
        <topology evidence="9">Multi-pass membrane protein</topology>
    </subcellularLocation>
</comment>
<evidence type="ECO:0000256" key="4">
    <source>
        <dbReference type="ARBA" id="ARBA00022692"/>
    </source>
</evidence>
<evidence type="ECO:0000256" key="9">
    <source>
        <dbReference type="HAMAP-Rule" id="MF_00161"/>
    </source>
</evidence>
<sequence length="186" mass="20671">MITDETDSLTENKTQKKRGLGYYWPFGFAVGIFALDQFTKWLTENNLGPYGSGNQAEILGGLVIFRYVKNTGASFSILQNSPWFFALVASLASIGIIIWYVTRGTTDCWYQFCVALLLAGAVGNLSDRLFKNGAVTDMINLPWAEIFKNFNVADVSLNVGVATLLLVTIFRSLRENRDNSTKSDNI</sequence>
<keyword evidence="8 9" id="KW-0472">Membrane</keyword>
<dbReference type="EMBL" id="JACATZ010000001">
    <property type="protein sequence ID" value="NWJ46295.1"/>
    <property type="molecule type" value="Genomic_DNA"/>
</dbReference>
<dbReference type="AlphaFoldDB" id="A0A8T7M3L6"/>
<evidence type="ECO:0000313" key="14">
    <source>
        <dbReference type="Proteomes" id="UP001431572"/>
    </source>
</evidence>
<keyword evidence="5 9" id="KW-0064">Aspartyl protease</keyword>
<evidence type="ECO:0000256" key="5">
    <source>
        <dbReference type="ARBA" id="ARBA00022750"/>
    </source>
</evidence>
<dbReference type="GO" id="GO:0005886">
    <property type="term" value="C:plasma membrane"/>
    <property type="evidence" value="ECO:0007669"/>
    <property type="project" value="UniProtKB-SubCell"/>
</dbReference>
<dbReference type="PANTHER" id="PTHR33695">
    <property type="entry name" value="LIPOPROTEIN SIGNAL PEPTIDASE"/>
    <property type="match status" value="1"/>
</dbReference>
<dbReference type="NCBIfam" id="TIGR00077">
    <property type="entry name" value="lspA"/>
    <property type="match status" value="1"/>
</dbReference>
<dbReference type="InterPro" id="IPR001872">
    <property type="entry name" value="Peptidase_A8"/>
</dbReference>
<dbReference type="PRINTS" id="PR00781">
    <property type="entry name" value="LIPOSIGPTASE"/>
</dbReference>